<dbReference type="Proteomes" id="UP001063350">
    <property type="component" value="Chromosome"/>
</dbReference>
<dbReference type="GO" id="GO:0070819">
    <property type="term" value="F:menaquinone-dependent protoporphyrinogen oxidase activity"/>
    <property type="evidence" value="ECO:0007669"/>
    <property type="project" value="TreeGrafter"/>
</dbReference>
<accession>A0A915XHQ9</accession>
<dbReference type="RefSeq" id="WP_267928241.1">
    <property type="nucleotide sequence ID" value="NZ_AP024233.1"/>
</dbReference>
<reference evidence="4" key="1">
    <citation type="submission" date="2020-12" db="EMBL/GenBank/DDBJ databases">
        <title>Desulfobium dissulfuricans gen. nov., sp. nov., a novel mesophilic, sulfate-reducing bacterium isolated from a deep-sea hydrothermal vent.</title>
        <authorList>
            <person name="Hashimoto Y."/>
            <person name="Tame A."/>
            <person name="Sawayama S."/>
            <person name="Miyazaki J."/>
            <person name="Takai K."/>
            <person name="Nakagawa S."/>
        </authorList>
    </citation>
    <scope>NUCLEOTIDE SEQUENCE</scope>
    <source>
        <strain evidence="4">GF1</strain>
    </source>
</reference>
<feature type="region of interest" description="Disordered" evidence="2">
    <location>
        <begin position="158"/>
        <end position="177"/>
    </location>
</feature>
<dbReference type="PANTHER" id="PTHR38030">
    <property type="entry name" value="PROTOPORPHYRINOGEN IX DEHYDROGENASE [MENAQUINONE]"/>
    <property type="match status" value="1"/>
</dbReference>
<dbReference type="EMBL" id="AP024233">
    <property type="protein sequence ID" value="BCO08335.1"/>
    <property type="molecule type" value="Genomic_DNA"/>
</dbReference>
<dbReference type="GO" id="GO:0010181">
    <property type="term" value="F:FMN binding"/>
    <property type="evidence" value="ECO:0007669"/>
    <property type="project" value="InterPro"/>
</dbReference>
<evidence type="ECO:0000259" key="3">
    <source>
        <dbReference type="Pfam" id="PF12641"/>
    </source>
</evidence>
<dbReference type="InterPro" id="IPR008254">
    <property type="entry name" value="Flavodoxin/NO_synth"/>
</dbReference>
<dbReference type="PANTHER" id="PTHR38030:SF2">
    <property type="entry name" value="PROTOPORPHYRINOGEN IX DEHYDROGENASE [QUINONE]"/>
    <property type="match status" value="1"/>
</dbReference>
<name>A0A915XHQ9_9BACT</name>
<dbReference type="GO" id="GO:0006783">
    <property type="term" value="P:heme biosynthetic process"/>
    <property type="evidence" value="ECO:0007669"/>
    <property type="project" value="TreeGrafter"/>
</dbReference>
<dbReference type="AlphaFoldDB" id="A0A915XHQ9"/>
<dbReference type="SUPFAM" id="SSF52218">
    <property type="entry name" value="Flavoproteins"/>
    <property type="match status" value="1"/>
</dbReference>
<evidence type="ECO:0000256" key="1">
    <source>
        <dbReference type="ARBA" id="ARBA00001917"/>
    </source>
</evidence>
<dbReference type="GO" id="GO:0009055">
    <property type="term" value="F:electron transfer activity"/>
    <property type="evidence" value="ECO:0007669"/>
    <property type="project" value="InterPro"/>
</dbReference>
<gene>
    <name evidence="4" type="ORF">GF1_07110</name>
</gene>
<sequence length="177" mass="19044">MKYLVVYSSPGGNTRKLAEELFKQIPEENKEIAPVKEAPDPGDYDVVCVGFWIKAGQPDPDSQEYLKKCRNKVFLFATHGAAPDSEHAKIAMNKAVELAESATVIGCFSCQGEVPEKVIETASQKVPPPVWLDDAPSAKGHPNSSDFVALSNALVKAGIKPEPKKESGPPVTGDHAM</sequence>
<dbReference type="InterPro" id="IPR029039">
    <property type="entry name" value="Flavoprotein-like_sf"/>
</dbReference>
<organism evidence="4 5">
    <name type="scientific">Desulfolithobacter dissulfuricans</name>
    <dbReference type="NCBI Taxonomy" id="2795293"/>
    <lineage>
        <taxon>Bacteria</taxon>
        <taxon>Pseudomonadati</taxon>
        <taxon>Thermodesulfobacteriota</taxon>
        <taxon>Desulfobulbia</taxon>
        <taxon>Desulfobulbales</taxon>
        <taxon>Desulfobulbaceae</taxon>
        <taxon>Desulfolithobacter</taxon>
    </lineage>
</organism>
<dbReference type="Gene3D" id="3.40.50.360">
    <property type="match status" value="1"/>
</dbReference>
<dbReference type="Pfam" id="PF12641">
    <property type="entry name" value="Flavodoxin_3"/>
    <property type="match status" value="1"/>
</dbReference>
<comment type="cofactor">
    <cofactor evidence="1">
        <name>FMN</name>
        <dbReference type="ChEBI" id="CHEBI:58210"/>
    </cofactor>
</comment>
<feature type="domain" description="Flavodoxin-like" evidence="3">
    <location>
        <begin position="4"/>
        <end position="152"/>
    </location>
</feature>
<evidence type="ECO:0000313" key="4">
    <source>
        <dbReference type="EMBL" id="BCO08335.1"/>
    </source>
</evidence>
<dbReference type="InterPro" id="IPR052200">
    <property type="entry name" value="Protoporphyrinogen_IX_DH"/>
</dbReference>
<evidence type="ECO:0000256" key="2">
    <source>
        <dbReference type="SAM" id="MobiDB-lite"/>
    </source>
</evidence>
<keyword evidence="5" id="KW-1185">Reference proteome</keyword>
<protein>
    <submittedName>
        <fullName evidence="4">Flavodoxin</fullName>
    </submittedName>
</protein>
<dbReference type="KEGG" id="ddu:GF1_07110"/>
<dbReference type="PROSITE" id="PS00201">
    <property type="entry name" value="FLAVODOXIN"/>
    <property type="match status" value="1"/>
</dbReference>
<proteinExistence type="predicted"/>
<dbReference type="InterPro" id="IPR001226">
    <property type="entry name" value="Flavodoxin_CS"/>
</dbReference>
<evidence type="ECO:0000313" key="5">
    <source>
        <dbReference type="Proteomes" id="UP001063350"/>
    </source>
</evidence>